<name>U1LRW4_9MICO</name>
<dbReference type="EMBL" id="ASHR01000014">
    <property type="protein sequence ID" value="ERG64817.1"/>
    <property type="molecule type" value="Genomic_DNA"/>
</dbReference>
<keyword evidence="1" id="KW-0732">Signal</keyword>
<keyword evidence="3" id="KW-1185">Reference proteome</keyword>
<evidence type="ECO:0000256" key="1">
    <source>
        <dbReference type="SAM" id="SignalP"/>
    </source>
</evidence>
<proteinExistence type="predicted"/>
<dbReference type="Proteomes" id="UP000016462">
    <property type="component" value="Unassembled WGS sequence"/>
</dbReference>
<protein>
    <recommendedName>
        <fullName evidence="4">Flp pilus-assembly TadG-like N-terminal domain-containing protein</fullName>
    </recommendedName>
</protein>
<dbReference type="InterPro" id="IPR021202">
    <property type="entry name" value="Rv3654c-like"/>
</dbReference>
<reference evidence="2 3" key="1">
    <citation type="journal article" date="2013" name="Genome Announc.">
        <title>First draft genome sequence from a member of the genus agrococcus, isolated from modern microbialites.</title>
        <authorList>
            <person name="White R.A.III."/>
            <person name="Grassa C.J."/>
            <person name="Suttle C.A."/>
        </authorList>
    </citation>
    <scope>NUCLEOTIDE SEQUENCE [LARGE SCALE GENOMIC DNA]</scope>
    <source>
        <strain evidence="2 3">RW1</strain>
    </source>
</reference>
<dbReference type="AlphaFoldDB" id="U1LRW4"/>
<gene>
    <name evidence="2" type="ORF">L332_10210</name>
</gene>
<organism evidence="2 3">
    <name type="scientific">Agrococcus pavilionensis RW1</name>
    <dbReference type="NCBI Taxonomy" id="1330458"/>
    <lineage>
        <taxon>Bacteria</taxon>
        <taxon>Bacillati</taxon>
        <taxon>Actinomycetota</taxon>
        <taxon>Actinomycetes</taxon>
        <taxon>Micrococcales</taxon>
        <taxon>Microbacteriaceae</taxon>
        <taxon>Agrococcus</taxon>
    </lineage>
</organism>
<evidence type="ECO:0008006" key="4">
    <source>
        <dbReference type="Google" id="ProtNLM"/>
    </source>
</evidence>
<sequence>MLALAVATAALLLAMLVVGAGAASIAQARAAAAADAGALAAADALSGYADGSPCGLAHAVVGASGARLERCSLRGLEASVTAVVPVGPWLASATARAGPPP</sequence>
<dbReference type="NCBIfam" id="TIGR03816">
    <property type="entry name" value="tadE_like_DECH"/>
    <property type="match status" value="1"/>
</dbReference>
<accession>U1LRW4</accession>
<feature type="chain" id="PRO_5004617311" description="Flp pilus-assembly TadG-like N-terminal domain-containing protein" evidence="1">
    <location>
        <begin position="23"/>
        <end position="101"/>
    </location>
</feature>
<evidence type="ECO:0000313" key="2">
    <source>
        <dbReference type="EMBL" id="ERG64817.1"/>
    </source>
</evidence>
<feature type="signal peptide" evidence="1">
    <location>
        <begin position="1"/>
        <end position="22"/>
    </location>
</feature>
<evidence type="ECO:0000313" key="3">
    <source>
        <dbReference type="Proteomes" id="UP000016462"/>
    </source>
</evidence>
<comment type="caution">
    <text evidence="2">The sequence shown here is derived from an EMBL/GenBank/DDBJ whole genome shotgun (WGS) entry which is preliminary data.</text>
</comment>